<dbReference type="Proteomes" id="UP000032633">
    <property type="component" value="Chromosome"/>
</dbReference>
<dbReference type="Gene3D" id="3.10.180.10">
    <property type="entry name" value="2,3-Dihydroxybiphenyl 1,2-Dioxygenase, domain 1"/>
    <property type="match status" value="1"/>
</dbReference>
<evidence type="ECO:0000259" key="1">
    <source>
        <dbReference type="PROSITE" id="PS51819"/>
    </source>
</evidence>
<dbReference type="OrthoDB" id="9804235at2"/>
<proteinExistence type="predicted"/>
<feature type="domain" description="VOC" evidence="1">
    <location>
        <begin position="4"/>
        <end position="113"/>
    </location>
</feature>
<evidence type="ECO:0000313" key="3">
    <source>
        <dbReference type="Proteomes" id="UP000032633"/>
    </source>
</evidence>
<dbReference type="HOGENOM" id="CLU_127592_3_0_9"/>
<dbReference type="STRING" id="1126833.VN24_12035"/>
<dbReference type="RefSeq" id="WP_045670608.1">
    <property type="nucleotide sequence ID" value="NZ_CP011058.1"/>
</dbReference>
<protein>
    <recommendedName>
        <fullName evidence="1">VOC domain-containing protein</fullName>
    </recommendedName>
</protein>
<dbReference type="PANTHER" id="PTHR33993">
    <property type="entry name" value="GLYOXALASE-RELATED"/>
    <property type="match status" value="1"/>
</dbReference>
<dbReference type="KEGG" id="pbj:VN24_12035"/>
<keyword evidence="3" id="KW-1185">Reference proteome</keyword>
<dbReference type="InterPro" id="IPR037523">
    <property type="entry name" value="VOC_core"/>
</dbReference>
<dbReference type="InterPro" id="IPR004360">
    <property type="entry name" value="Glyas_Fos-R_dOase_dom"/>
</dbReference>
<organism evidence="2 3">
    <name type="scientific">Paenibacillus beijingensis</name>
    <dbReference type="NCBI Taxonomy" id="1126833"/>
    <lineage>
        <taxon>Bacteria</taxon>
        <taxon>Bacillati</taxon>
        <taxon>Bacillota</taxon>
        <taxon>Bacilli</taxon>
        <taxon>Bacillales</taxon>
        <taxon>Paenibacillaceae</taxon>
        <taxon>Paenibacillus</taxon>
    </lineage>
</organism>
<dbReference type="InterPro" id="IPR029068">
    <property type="entry name" value="Glyas_Bleomycin-R_OHBP_Dase"/>
</dbReference>
<reference evidence="2 3" key="1">
    <citation type="journal article" date="2015" name="J. Biotechnol.">
        <title>Complete genome sequence of Paenibacillus beijingensis 7188(T) (=DSM 24997(T)), a novel rhizobacterium from jujube garden soil.</title>
        <authorList>
            <person name="Kwak Y."/>
            <person name="Shin J.H."/>
        </authorList>
    </citation>
    <scope>NUCLEOTIDE SEQUENCE [LARGE SCALE GENOMIC DNA]</scope>
    <source>
        <strain evidence="2 3">DSM 24997</strain>
    </source>
</reference>
<dbReference type="SUPFAM" id="SSF54593">
    <property type="entry name" value="Glyoxalase/Bleomycin resistance protein/Dihydroxybiphenyl dioxygenase"/>
    <property type="match status" value="1"/>
</dbReference>
<name>A0A0D5NJB2_9BACL</name>
<sequence>MPNPVVHFEIIGKNGAELQNYYKDLFEWEIDTNNPMNYGLVDTKSGGINGGIGGSEHGAYVAVYVEVPDLQATLDKAVQLGGKILMPPTEVTDTVTIAMFSDPENNVVGLLKGNG</sequence>
<dbReference type="AlphaFoldDB" id="A0A0D5NJB2"/>
<reference evidence="3" key="2">
    <citation type="submission" date="2015-03" db="EMBL/GenBank/DDBJ databases">
        <title>Genome sequence of Paenibacillus beijingensis strain DSM 24997T.</title>
        <authorList>
            <person name="Kwak Y."/>
            <person name="Shin J.-H."/>
        </authorList>
    </citation>
    <scope>NUCLEOTIDE SEQUENCE [LARGE SCALE GENOMIC DNA]</scope>
    <source>
        <strain evidence="3">DSM 24997</strain>
    </source>
</reference>
<dbReference type="EMBL" id="CP011058">
    <property type="protein sequence ID" value="AJY75175.1"/>
    <property type="molecule type" value="Genomic_DNA"/>
</dbReference>
<dbReference type="PATRIC" id="fig|1126833.4.peg.2634"/>
<dbReference type="InterPro" id="IPR052164">
    <property type="entry name" value="Anthracycline_SecMetBiosynth"/>
</dbReference>
<evidence type="ECO:0000313" key="2">
    <source>
        <dbReference type="EMBL" id="AJY75175.1"/>
    </source>
</evidence>
<accession>A0A0D5NJB2</accession>
<dbReference type="PROSITE" id="PS51819">
    <property type="entry name" value="VOC"/>
    <property type="match status" value="1"/>
</dbReference>
<gene>
    <name evidence="2" type="ORF">VN24_12035</name>
</gene>
<dbReference type="Pfam" id="PF00903">
    <property type="entry name" value="Glyoxalase"/>
    <property type="match status" value="1"/>
</dbReference>